<organism evidence="2 3">
    <name type="scientific">Azoarcus indigens</name>
    <dbReference type="NCBI Taxonomy" id="29545"/>
    <lineage>
        <taxon>Bacteria</taxon>
        <taxon>Pseudomonadati</taxon>
        <taxon>Pseudomonadota</taxon>
        <taxon>Betaproteobacteria</taxon>
        <taxon>Rhodocyclales</taxon>
        <taxon>Zoogloeaceae</taxon>
        <taxon>Azoarcus</taxon>
    </lineage>
</organism>
<reference evidence="2 3" key="1">
    <citation type="submission" date="2019-03" db="EMBL/GenBank/DDBJ databases">
        <title>Genomic Encyclopedia of Type Strains, Phase IV (KMG-IV): sequencing the most valuable type-strain genomes for metagenomic binning, comparative biology and taxonomic classification.</title>
        <authorList>
            <person name="Goeker M."/>
        </authorList>
    </citation>
    <scope>NUCLEOTIDE SEQUENCE [LARGE SCALE GENOMIC DNA]</scope>
    <source>
        <strain evidence="2 3">DSM 12121</strain>
    </source>
</reference>
<dbReference type="Proteomes" id="UP000295129">
    <property type="component" value="Unassembled WGS sequence"/>
</dbReference>
<dbReference type="PROSITE" id="PS51257">
    <property type="entry name" value="PROKAR_LIPOPROTEIN"/>
    <property type="match status" value="1"/>
</dbReference>
<comment type="caution">
    <text evidence="2">The sequence shown here is derived from an EMBL/GenBank/DDBJ whole genome shotgun (WGS) entry which is preliminary data.</text>
</comment>
<gene>
    <name evidence="2" type="ORF">C7389_114118</name>
</gene>
<dbReference type="RefSeq" id="WP_162851761.1">
    <property type="nucleotide sequence ID" value="NZ_SNVV01000014.1"/>
</dbReference>
<evidence type="ECO:0000313" key="3">
    <source>
        <dbReference type="Proteomes" id="UP000295129"/>
    </source>
</evidence>
<keyword evidence="1" id="KW-0732">Signal</keyword>
<evidence type="ECO:0000313" key="2">
    <source>
        <dbReference type="EMBL" id="TDN48731.1"/>
    </source>
</evidence>
<dbReference type="EMBL" id="SNVV01000014">
    <property type="protein sequence ID" value="TDN48731.1"/>
    <property type="molecule type" value="Genomic_DNA"/>
</dbReference>
<accession>A0A4R6DU77</accession>
<dbReference type="InterPro" id="IPR024453">
    <property type="entry name" value="Peptidase_C92"/>
</dbReference>
<feature type="chain" id="PRO_5020277699" evidence="1">
    <location>
        <begin position="29"/>
        <end position="522"/>
    </location>
</feature>
<dbReference type="Pfam" id="PF05708">
    <property type="entry name" value="Peptidase_C92"/>
    <property type="match status" value="1"/>
</dbReference>
<feature type="signal peptide" evidence="1">
    <location>
        <begin position="1"/>
        <end position="28"/>
    </location>
</feature>
<name>A0A4R6DU77_9RHOO</name>
<keyword evidence="3" id="KW-1185">Reference proteome</keyword>
<sequence length="522" mass="57074">MPAQTPRRLLTATVIAALLSLAQGCASSGEGSRSTAADVPGLDPLALKLSSCSAPAAGLDRAAMTQTLADYQQLSEEALSLRAQAIRLYHELDAKTARREALNGHDLQRLNSGAAALLAQRKALLQVAFAHECWLDGEEDAAAADARAVRRAGILMSLAAALTLYDNYLSAISLYHDDTALRQHLNRRDSGFDIDHNELDRITSAFSSPAYRQRVRRGLEWYERNAAMADTDNIEGSAYLQRLIAQSPSYQLVRRSSPLQEFGTHVGLLRLAANDALTSLRSEGVNLSSLLFGNTIGLIETRRGKLDKRPEVLAQVSRQLRAGDILLEKTPFRLTDTFIPGHWGHAAIWIGNEAELRQLGIWEHPVVQAYQAEIRAGHGVVEALRSGVEMNPIAAFLNIDDLAVLRGEQLSEAERASVVLQALRQVGKAYDFNFDAETTKRVFCSKLVYLAYGDMQWPTARVFGRVTISPDNIAARAVGDGPLSVALLYHDGREITEDPRALLAQLTHSGPERVARSETAAR</sequence>
<proteinExistence type="predicted"/>
<evidence type="ECO:0000256" key="1">
    <source>
        <dbReference type="SAM" id="SignalP"/>
    </source>
</evidence>
<dbReference type="InterPro" id="IPR038765">
    <property type="entry name" value="Papain-like_cys_pep_sf"/>
</dbReference>
<dbReference type="AlphaFoldDB" id="A0A4R6DU77"/>
<protein>
    <submittedName>
        <fullName evidence="2">Permuted papain-like amidase YaeF/Yiix C92 family enzyme</fullName>
    </submittedName>
</protein>
<dbReference type="SUPFAM" id="SSF54001">
    <property type="entry name" value="Cysteine proteinases"/>
    <property type="match status" value="1"/>
</dbReference>
<dbReference type="Gene3D" id="3.90.1720.10">
    <property type="entry name" value="endopeptidase domain like (from Nostoc punctiforme)"/>
    <property type="match status" value="1"/>
</dbReference>